<protein>
    <submittedName>
        <fullName evidence="3">Uncharacterized protein</fullName>
    </submittedName>
</protein>
<reference evidence="3 4" key="1">
    <citation type="submission" date="2016-07" db="EMBL/GenBank/DDBJ databases">
        <title>Pervasive Adenine N6-methylation of Active Genes in Fungi.</title>
        <authorList>
            <consortium name="DOE Joint Genome Institute"/>
            <person name="Mondo S.J."/>
            <person name="Dannebaum R.O."/>
            <person name="Kuo R.C."/>
            <person name="Labutti K."/>
            <person name="Haridas S."/>
            <person name="Kuo A."/>
            <person name="Salamov A."/>
            <person name="Ahrendt S.R."/>
            <person name="Lipzen A."/>
            <person name="Sullivan W."/>
            <person name="Andreopoulos W.B."/>
            <person name="Clum A."/>
            <person name="Lindquist E."/>
            <person name="Daum C."/>
            <person name="Ramamoorthy G.K."/>
            <person name="Gryganskyi A."/>
            <person name="Culley D."/>
            <person name="Magnuson J.K."/>
            <person name="James T.Y."/>
            <person name="O'Malley M.A."/>
            <person name="Stajich J.E."/>
            <person name="Spatafora J.W."/>
            <person name="Visel A."/>
            <person name="Grigoriev I.V."/>
        </authorList>
    </citation>
    <scope>NUCLEOTIDE SEQUENCE [LARGE SCALE GENOMIC DNA]</scope>
    <source>
        <strain evidence="3 4">CBS 115471</strain>
    </source>
</reference>
<keyword evidence="4" id="KW-1185">Reference proteome</keyword>
<comment type="caution">
    <text evidence="3">The sequence shown here is derived from an EMBL/GenBank/DDBJ whole genome shotgun (WGS) entry which is preliminary data.</text>
</comment>
<accession>A0A1Y1ZVY2</accession>
<feature type="signal peptide" evidence="2">
    <location>
        <begin position="1"/>
        <end position="18"/>
    </location>
</feature>
<evidence type="ECO:0000313" key="3">
    <source>
        <dbReference type="EMBL" id="ORY14378.1"/>
    </source>
</evidence>
<feature type="region of interest" description="Disordered" evidence="1">
    <location>
        <begin position="128"/>
        <end position="151"/>
    </location>
</feature>
<sequence>MKIHGPKVVFITYLLLHATILHNRKYLIPKVEDLLWSTYYWTNPTRPILETENKRYWENLILGIPNNIRDCINIGERMAIHKERLQVKSTDALTSCVPHNTFLERKRENEAQWPYGVSRHGDMHWIPKATPSSRGAVSDDSAVSSQAFQRE</sequence>
<evidence type="ECO:0000256" key="1">
    <source>
        <dbReference type="SAM" id="MobiDB-lite"/>
    </source>
</evidence>
<dbReference type="AlphaFoldDB" id="A0A1Y1ZVY2"/>
<organism evidence="3 4">
    <name type="scientific">Clohesyomyces aquaticus</name>
    <dbReference type="NCBI Taxonomy" id="1231657"/>
    <lineage>
        <taxon>Eukaryota</taxon>
        <taxon>Fungi</taxon>
        <taxon>Dikarya</taxon>
        <taxon>Ascomycota</taxon>
        <taxon>Pezizomycotina</taxon>
        <taxon>Dothideomycetes</taxon>
        <taxon>Pleosporomycetidae</taxon>
        <taxon>Pleosporales</taxon>
        <taxon>Lindgomycetaceae</taxon>
        <taxon>Clohesyomyces</taxon>
    </lineage>
</organism>
<dbReference type="EMBL" id="MCFA01000033">
    <property type="protein sequence ID" value="ORY14378.1"/>
    <property type="molecule type" value="Genomic_DNA"/>
</dbReference>
<feature type="compositionally biased region" description="Low complexity" evidence="1">
    <location>
        <begin position="132"/>
        <end position="145"/>
    </location>
</feature>
<gene>
    <name evidence="3" type="ORF">BCR34DRAFT_231263</name>
</gene>
<dbReference type="Proteomes" id="UP000193144">
    <property type="component" value="Unassembled WGS sequence"/>
</dbReference>
<proteinExistence type="predicted"/>
<keyword evidence="2" id="KW-0732">Signal</keyword>
<name>A0A1Y1ZVY2_9PLEO</name>
<evidence type="ECO:0000313" key="4">
    <source>
        <dbReference type="Proteomes" id="UP000193144"/>
    </source>
</evidence>
<evidence type="ECO:0000256" key="2">
    <source>
        <dbReference type="SAM" id="SignalP"/>
    </source>
</evidence>
<feature type="chain" id="PRO_5012892252" evidence="2">
    <location>
        <begin position="19"/>
        <end position="151"/>
    </location>
</feature>